<dbReference type="SUPFAM" id="SSF55961">
    <property type="entry name" value="Bet v1-like"/>
    <property type="match status" value="1"/>
</dbReference>
<feature type="chain" id="PRO_5028120627" evidence="1">
    <location>
        <begin position="26"/>
        <end position="290"/>
    </location>
</feature>
<protein>
    <submittedName>
        <fullName evidence="2">Fam-a protein</fullName>
    </submittedName>
</protein>
<evidence type="ECO:0000256" key="1">
    <source>
        <dbReference type="SAM" id="SignalP"/>
    </source>
</evidence>
<keyword evidence="1" id="KW-0732">Signal</keyword>
<evidence type="ECO:0000313" key="2">
    <source>
        <dbReference type="EMBL" id="CAD2100801.1"/>
    </source>
</evidence>
<dbReference type="Proteomes" id="UP000515550">
    <property type="component" value="Chromosome PVBDA_13"/>
</dbReference>
<name>A0A6V7SNP5_PLAVN</name>
<feature type="signal peptide" evidence="1">
    <location>
        <begin position="1"/>
        <end position="25"/>
    </location>
</feature>
<organism evidence="2 3">
    <name type="scientific">Plasmodium vinckei brucechwatti</name>
    <dbReference type="NCBI Taxonomy" id="119398"/>
    <lineage>
        <taxon>Eukaryota</taxon>
        <taxon>Sar</taxon>
        <taxon>Alveolata</taxon>
        <taxon>Apicomplexa</taxon>
        <taxon>Aconoidasida</taxon>
        <taxon>Haemosporida</taxon>
        <taxon>Plasmodiidae</taxon>
        <taxon>Plasmodium</taxon>
        <taxon>Plasmodium (Vinckeia)</taxon>
    </lineage>
</organism>
<dbReference type="VEuPathDB" id="PlasmoDB:PVBDA_1303200"/>
<evidence type="ECO:0000313" key="3">
    <source>
        <dbReference type="Proteomes" id="UP000515550"/>
    </source>
</evidence>
<gene>
    <name evidence="2" type="ORF">PVBDA_1303200</name>
</gene>
<reference evidence="2 3" key="1">
    <citation type="submission" date="2020-08" db="EMBL/GenBank/DDBJ databases">
        <authorList>
            <person name="Ramaprasad A."/>
        </authorList>
    </citation>
    <scope>NUCLEOTIDE SEQUENCE [LARGE SCALE GENOMIC DNA]</scope>
</reference>
<sequence>MNKGYIKIALALLSVAGFMQNIAFASESEPIINSSNEQVEQVLYENDEDVQQPFYNDVNETKQAEKTMFEALSLIKKHAKHTDDYEIYDKVDDEACLYYKRVNDVDIGKLELTLPNPDNYDGIINLLWNPQGAEHFDGAFIEGCFVRMYNENLVILEQRHHCILKSWIGYYHALAKKFQLSDKETAIVLASSNINAHDPKNTRKFVNPLVKSAKLFNPDINSAEDIREGQLSKMYVNLLGFIVKKEEDCVKITYVISIDTNLPWLTPNRLIRSGVANKMYDIIKLRNMFQ</sequence>
<dbReference type="NCBIfam" id="TIGR01599">
    <property type="entry name" value="PYST-A"/>
    <property type="match status" value="1"/>
</dbReference>
<dbReference type="AlphaFoldDB" id="A0A6V7SNP5"/>
<dbReference type="InterPro" id="IPR006486">
    <property type="entry name" value="PYST_A"/>
</dbReference>
<proteinExistence type="predicted"/>
<accession>A0A6V7SNP5</accession>
<dbReference type="EMBL" id="LR865391">
    <property type="protein sequence ID" value="CAD2100801.1"/>
    <property type="molecule type" value="Genomic_DNA"/>
</dbReference>